<name>A0A1U9Z3Y4_9HYPH</name>
<evidence type="ECO:0000256" key="8">
    <source>
        <dbReference type="HAMAP-Rule" id="MF_01217"/>
    </source>
</evidence>
<dbReference type="PROSITE" id="PS50075">
    <property type="entry name" value="CARRIER"/>
    <property type="match status" value="1"/>
</dbReference>
<dbReference type="GO" id="GO:0016020">
    <property type="term" value="C:membrane"/>
    <property type="evidence" value="ECO:0007669"/>
    <property type="project" value="GOC"/>
</dbReference>
<feature type="modified residue" description="O-(pantetheine 4'-phosphoryl)serine" evidence="8">
    <location>
        <position position="36"/>
    </location>
</feature>
<dbReference type="Proteomes" id="UP000191135">
    <property type="component" value="Chromosome"/>
</dbReference>
<feature type="domain" description="Carrier" evidence="9">
    <location>
        <begin position="2"/>
        <end position="76"/>
    </location>
</feature>
<accession>A0A1U9Z3Y4</accession>
<evidence type="ECO:0000256" key="2">
    <source>
        <dbReference type="ARBA" id="ARBA00022516"/>
    </source>
</evidence>
<keyword evidence="11" id="KW-1185">Reference proteome</keyword>
<evidence type="ECO:0000313" key="11">
    <source>
        <dbReference type="Proteomes" id="UP000191135"/>
    </source>
</evidence>
<dbReference type="InterPro" id="IPR036736">
    <property type="entry name" value="ACP-like_sf"/>
</dbReference>
<dbReference type="OrthoDB" id="9804551at2"/>
<dbReference type="UniPathway" id="UPA00360"/>
<keyword evidence="1 8" id="KW-0596">Phosphopantetheine</keyword>
<evidence type="ECO:0000256" key="3">
    <source>
        <dbReference type="ARBA" id="ARBA00022553"/>
    </source>
</evidence>
<proteinExistence type="inferred from homology"/>
<keyword evidence="2 8" id="KW-0444">Lipid biosynthesis</keyword>
<dbReference type="AlphaFoldDB" id="A0A1U9Z3Y4"/>
<comment type="subcellular location">
    <subcellularLocation>
        <location evidence="8">Cytoplasm</location>
    </subcellularLocation>
</comment>
<organism evidence="10 11">
    <name type="scientific">Martelella mediterranea DSM 17316</name>
    <dbReference type="NCBI Taxonomy" id="1122214"/>
    <lineage>
        <taxon>Bacteria</taxon>
        <taxon>Pseudomonadati</taxon>
        <taxon>Pseudomonadota</taxon>
        <taxon>Alphaproteobacteria</taxon>
        <taxon>Hyphomicrobiales</taxon>
        <taxon>Aurantimonadaceae</taxon>
        <taxon>Martelella</taxon>
    </lineage>
</organism>
<comment type="similarity">
    <text evidence="8">Belongs to the acyl carrier protein (ACP) family.</text>
</comment>
<reference evidence="10 11" key="1">
    <citation type="submission" date="2017-03" db="EMBL/GenBank/DDBJ databases">
        <title>Foreign affairs: Plasmid Transfer between Roseobacters and Rhizobia.</title>
        <authorList>
            <person name="Bartling P."/>
            <person name="Bunk B."/>
            <person name="Overmann J."/>
            <person name="Brinkmann H."/>
            <person name="Petersen J."/>
        </authorList>
    </citation>
    <scope>NUCLEOTIDE SEQUENCE [LARGE SCALE GENOMIC DNA]</scope>
    <source>
        <strain evidence="10 11">MACL11</strain>
    </source>
</reference>
<evidence type="ECO:0000256" key="4">
    <source>
        <dbReference type="ARBA" id="ARBA00022832"/>
    </source>
</evidence>
<dbReference type="GO" id="GO:0005737">
    <property type="term" value="C:cytoplasm"/>
    <property type="evidence" value="ECO:0007669"/>
    <property type="project" value="UniProtKB-SubCell"/>
</dbReference>
<evidence type="ECO:0000256" key="5">
    <source>
        <dbReference type="ARBA" id="ARBA00023098"/>
    </source>
</evidence>
<dbReference type="Pfam" id="PF00550">
    <property type="entry name" value="PP-binding"/>
    <property type="match status" value="1"/>
</dbReference>
<comment type="function">
    <text evidence="8">Carrier of the growing fatty acid chain in fatty acid biosynthesis.</text>
</comment>
<dbReference type="GO" id="GO:0036104">
    <property type="term" value="P:Kdo2-lipid A biosynthetic process"/>
    <property type="evidence" value="ECO:0007669"/>
    <property type="project" value="UniProtKB-UniPathway"/>
</dbReference>
<keyword evidence="4 8" id="KW-0276">Fatty acid metabolism</keyword>
<dbReference type="PROSITE" id="PS00012">
    <property type="entry name" value="PHOSPHOPANTETHEINE"/>
    <property type="match status" value="1"/>
</dbReference>
<sequence>MSDTFSRVMKTIVAVIGSAEDEVNTDATLNGLGINSLDILELGMALEEEFDVMIMDEYLLSSKTVGDLVETVNNSRAQQTCSSAATVEQERAPTRARSSLCWPFQISRLRMFHLLAKRSK</sequence>
<comment type="pathway">
    <text evidence="7">Glycolipid biosynthesis; KDO(2)-lipid A biosynthesis.</text>
</comment>
<keyword evidence="3 8" id="KW-0597">Phosphoprotein</keyword>
<dbReference type="KEGG" id="mmed:Mame_03091"/>
<dbReference type="RefSeq" id="WP_018065963.1">
    <property type="nucleotide sequence ID" value="NZ_AQWH01000018.1"/>
</dbReference>
<keyword evidence="6 8" id="KW-0275">Fatty acid biosynthesis</keyword>
<dbReference type="UniPathway" id="UPA00094"/>
<dbReference type="InterPro" id="IPR006162">
    <property type="entry name" value="Ppantetheine_attach_site"/>
</dbReference>
<evidence type="ECO:0000313" key="10">
    <source>
        <dbReference type="EMBL" id="AQZ52407.1"/>
    </source>
</evidence>
<dbReference type="InterPro" id="IPR009081">
    <property type="entry name" value="PP-bd_ACP"/>
</dbReference>
<keyword evidence="8" id="KW-0963">Cytoplasm</keyword>
<evidence type="ECO:0000259" key="9">
    <source>
        <dbReference type="PROSITE" id="PS50075"/>
    </source>
</evidence>
<keyword evidence="5 8" id="KW-0443">Lipid metabolism</keyword>
<comment type="PTM">
    <text evidence="8">4'-phosphopantetheine is transferred from CoA to a specific serine of apo-ACP by AcpS. This modification is essential for activity because fatty acids are bound in thioester linkage to the sulfhydryl of the prosthetic group.</text>
</comment>
<comment type="pathway">
    <text evidence="8">Lipid metabolism; fatty acid biosynthesis.</text>
</comment>
<dbReference type="HAMAP" id="MF_01217">
    <property type="entry name" value="Acyl_carrier"/>
    <property type="match status" value="1"/>
</dbReference>
<dbReference type="GO" id="GO:0000036">
    <property type="term" value="F:acyl carrier activity"/>
    <property type="evidence" value="ECO:0007669"/>
    <property type="project" value="UniProtKB-UniRule"/>
</dbReference>
<protein>
    <recommendedName>
        <fullName evidence="8">Acyl carrier protein</fullName>
        <shortName evidence="8">ACP</shortName>
    </recommendedName>
</protein>
<dbReference type="STRING" id="1122214.Mame_03091"/>
<evidence type="ECO:0000256" key="6">
    <source>
        <dbReference type="ARBA" id="ARBA00023160"/>
    </source>
</evidence>
<gene>
    <name evidence="10" type="primary">acpA_1</name>
    <name evidence="8" type="synonym">acpP</name>
    <name evidence="10" type="ORF">Mame_03091</name>
</gene>
<dbReference type="SUPFAM" id="SSF47336">
    <property type="entry name" value="ACP-like"/>
    <property type="match status" value="1"/>
</dbReference>
<dbReference type="Gene3D" id="1.10.1200.10">
    <property type="entry name" value="ACP-like"/>
    <property type="match status" value="1"/>
</dbReference>
<evidence type="ECO:0000256" key="7">
    <source>
        <dbReference type="ARBA" id="ARBA00024328"/>
    </source>
</evidence>
<dbReference type="InterPro" id="IPR003231">
    <property type="entry name" value="ACP"/>
</dbReference>
<dbReference type="EMBL" id="CP020330">
    <property type="protein sequence ID" value="AQZ52407.1"/>
    <property type="molecule type" value="Genomic_DNA"/>
</dbReference>
<evidence type="ECO:0000256" key="1">
    <source>
        <dbReference type="ARBA" id="ARBA00022450"/>
    </source>
</evidence>